<gene>
    <name evidence="2" type="ORF">I7I52_05945</name>
</gene>
<proteinExistence type="predicted"/>
<feature type="chain" id="PRO_5034172642" description="Secreted protein" evidence="1">
    <location>
        <begin position="20"/>
        <end position="100"/>
    </location>
</feature>
<reference evidence="2 3" key="1">
    <citation type="submission" date="2021-01" db="EMBL/GenBank/DDBJ databases">
        <title>Chromosome-level genome assembly of a human fungal pathogen reveals clustering of transcriptionally co-regulated genes.</title>
        <authorList>
            <person name="Voorhies M."/>
            <person name="Cohen S."/>
            <person name="Shea T.P."/>
            <person name="Petrus S."/>
            <person name="Munoz J.F."/>
            <person name="Poplawski S."/>
            <person name="Goldman W.E."/>
            <person name="Michael T."/>
            <person name="Cuomo C.A."/>
            <person name="Sil A."/>
            <person name="Beyhan S."/>
        </authorList>
    </citation>
    <scope>NUCLEOTIDE SEQUENCE [LARGE SCALE GENOMIC DNA]</scope>
    <source>
        <strain evidence="2 3">G184AR</strain>
    </source>
</reference>
<evidence type="ECO:0000313" key="3">
    <source>
        <dbReference type="Proteomes" id="UP000670092"/>
    </source>
</evidence>
<dbReference type="VEuPathDB" id="FungiDB:I7I52_05945"/>
<accession>A0A8H7YR11</accession>
<protein>
    <recommendedName>
        <fullName evidence="4">Secreted protein</fullName>
    </recommendedName>
</protein>
<dbReference type="AlphaFoldDB" id="A0A8H7YR11"/>
<evidence type="ECO:0000256" key="1">
    <source>
        <dbReference type="SAM" id="SignalP"/>
    </source>
</evidence>
<dbReference type="EMBL" id="JAEVHI010000003">
    <property type="protein sequence ID" value="KAG5295616.1"/>
    <property type="molecule type" value="Genomic_DNA"/>
</dbReference>
<comment type="caution">
    <text evidence="2">The sequence shown here is derived from an EMBL/GenBank/DDBJ whole genome shotgun (WGS) entry which is preliminary data.</text>
</comment>
<evidence type="ECO:0008006" key="4">
    <source>
        <dbReference type="Google" id="ProtNLM"/>
    </source>
</evidence>
<organism evidence="2 3">
    <name type="scientific">Ajellomyces capsulatus</name>
    <name type="common">Darling's disease fungus</name>
    <name type="synonym">Histoplasma capsulatum</name>
    <dbReference type="NCBI Taxonomy" id="5037"/>
    <lineage>
        <taxon>Eukaryota</taxon>
        <taxon>Fungi</taxon>
        <taxon>Dikarya</taxon>
        <taxon>Ascomycota</taxon>
        <taxon>Pezizomycotina</taxon>
        <taxon>Eurotiomycetes</taxon>
        <taxon>Eurotiomycetidae</taxon>
        <taxon>Onygenales</taxon>
        <taxon>Ajellomycetaceae</taxon>
        <taxon>Histoplasma</taxon>
    </lineage>
</organism>
<keyword evidence="1" id="KW-0732">Signal</keyword>
<dbReference type="Proteomes" id="UP000670092">
    <property type="component" value="Unassembled WGS sequence"/>
</dbReference>
<sequence length="100" mass="11192">MRLRMFLVTLSRFNQIFLARMVTGRAPSAPAHSAFIIHVRTNCEATYAEAACFHASHLIPCATNSEYCVSAFVLFGMKADTYISVRFPKNHVLRPTLATL</sequence>
<name>A0A8H7YR11_AJECA</name>
<evidence type="ECO:0000313" key="2">
    <source>
        <dbReference type="EMBL" id="KAG5295616.1"/>
    </source>
</evidence>
<feature type="signal peptide" evidence="1">
    <location>
        <begin position="1"/>
        <end position="19"/>
    </location>
</feature>